<dbReference type="GO" id="GO:0000166">
    <property type="term" value="F:nucleotide binding"/>
    <property type="evidence" value="ECO:0007669"/>
    <property type="project" value="UniProtKB-KW"/>
</dbReference>
<accession>A0A9D1KR29</accession>
<name>A0A9D1KR29_9FIRM</name>
<dbReference type="Proteomes" id="UP000824165">
    <property type="component" value="Unassembled WGS sequence"/>
</dbReference>
<dbReference type="Pfam" id="PF12637">
    <property type="entry name" value="TSCPD"/>
    <property type="match status" value="1"/>
</dbReference>
<comment type="caution">
    <text evidence="7">The sequence shown here is derived from an EMBL/GenBank/DDBJ whole genome shotgun (WGS) entry which is preliminary data.</text>
</comment>
<evidence type="ECO:0000313" key="7">
    <source>
        <dbReference type="EMBL" id="HIT85187.1"/>
    </source>
</evidence>
<dbReference type="EC" id="1.17.4.1" evidence="2"/>
<evidence type="ECO:0000256" key="1">
    <source>
        <dbReference type="ARBA" id="ARBA00007405"/>
    </source>
</evidence>
<evidence type="ECO:0000256" key="4">
    <source>
        <dbReference type="ARBA" id="ARBA00022741"/>
    </source>
</evidence>
<sequence length="84" mass="9109">MEKYEYTPSGVCSRKIYMELDGDIIKDISFTGGCQGNLRGISALTRGMNIHDAINRLKGINCGGKGTSCPDQLSKALEAVINNR</sequence>
<dbReference type="NCBIfam" id="TIGR03905">
    <property type="entry name" value="TIGR03905_4_Cys"/>
    <property type="match status" value="1"/>
</dbReference>
<dbReference type="InterPro" id="IPR023806">
    <property type="entry name" value="CHP03905"/>
</dbReference>
<dbReference type="AlphaFoldDB" id="A0A9D1KR29"/>
<evidence type="ECO:0000256" key="2">
    <source>
        <dbReference type="ARBA" id="ARBA00012274"/>
    </source>
</evidence>
<gene>
    <name evidence="7" type="ORF">IAA60_04675</name>
</gene>
<keyword evidence="3" id="KW-0237">DNA synthesis</keyword>
<protein>
    <recommendedName>
        <fullName evidence="2">ribonucleoside-diphosphate reductase</fullName>
        <ecNumber evidence="2">1.17.4.1</ecNumber>
    </recommendedName>
</protein>
<reference evidence="7" key="2">
    <citation type="journal article" date="2021" name="PeerJ">
        <title>Extensive microbial diversity within the chicken gut microbiome revealed by metagenomics and culture.</title>
        <authorList>
            <person name="Gilroy R."/>
            <person name="Ravi A."/>
            <person name="Getino M."/>
            <person name="Pursley I."/>
            <person name="Horton D.L."/>
            <person name="Alikhan N.F."/>
            <person name="Baker D."/>
            <person name="Gharbi K."/>
            <person name="Hall N."/>
            <person name="Watson M."/>
            <person name="Adriaenssens E.M."/>
            <person name="Foster-Nyarko E."/>
            <person name="Jarju S."/>
            <person name="Secka A."/>
            <person name="Antonio M."/>
            <person name="Oren A."/>
            <person name="Chaudhuri R.R."/>
            <person name="La Ragione R."/>
            <person name="Hildebrand F."/>
            <person name="Pallen M.J."/>
        </authorList>
    </citation>
    <scope>NUCLEOTIDE SEQUENCE</scope>
    <source>
        <strain evidence="7">CHK181-108</strain>
    </source>
</reference>
<comment type="similarity">
    <text evidence="1">Belongs to the ribonucleoside diphosphate reductase class-2 family.</text>
</comment>
<proteinExistence type="inferred from homology"/>
<dbReference type="GO" id="GO:0004748">
    <property type="term" value="F:ribonucleoside-diphosphate reductase activity, thioredoxin disulfide as acceptor"/>
    <property type="evidence" value="ECO:0007669"/>
    <property type="project" value="UniProtKB-EC"/>
</dbReference>
<evidence type="ECO:0000313" key="8">
    <source>
        <dbReference type="Proteomes" id="UP000824165"/>
    </source>
</evidence>
<evidence type="ECO:0000256" key="3">
    <source>
        <dbReference type="ARBA" id="ARBA00022634"/>
    </source>
</evidence>
<evidence type="ECO:0000256" key="5">
    <source>
        <dbReference type="ARBA" id="ARBA00047754"/>
    </source>
</evidence>
<keyword evidence="4" id="KW-0547">Nucleotide-binding</keyword>
<dbReference type="InterPro" id="IPR024434">
    <property type="entry name" value="TSCPD_dom"/>
</dbReference>
<dbReference type="GO" id="GO:0071897">
    <property type="term" value="P:DNA biosynthetic process"/>
    <property type="evidence" value="ECO:0007669"/>
    <property type="project" value="UniProtKB-KW"/>
</dbReference>
<comment type="catalytic activity">
    <reaction evidence="5">
        <text>a 2'-deoxyribonucleoside 5'-diphosphate + [thioredoxin]-disulfide + H2O = a ribonucleoside 5'-diphosphate + [thioredoxin]-dithiol</text>
        <dbReference type="Rhea" id="RHEA:23252"/>
        <dbReference type="Rhea" id="RHEA-COMP:10698"/>
        <dbReference type="Rhea" id="RHEA-COMP:10700"/>
        <dbReference type="ChEBI" id="CHEBI:15377"/>
        <dbReference type="ChEBI" id="CHEBI:29950"/>
        <dbReference type="ChEBI" id="CHEBI:50058"/>
        <dbReference type="ChEBI" id="CHEBI:57930"/>
        <dbReference type="ChEBI" id="CHEBI:73316"/>
        <dbReference type="EC" id="1.17.4.1"/>
    </reaction>
</comment>
<feature type="domain" description="TSCPD" evidence="6">
    <location>
        <begin position="5"/>
        <end position="79"/>
    </location>
</feature>
<reference evidence="7" key="1">
    <citation type="submission" date="2020-10" db="EMBL/GenBank/DDBJ databases">
        <authorList>
            <person name="Gilroy R."/>
        </authorList>
    </citation>
    <scope>NUCLEOTIDE SEQUENCE</scope>
    <source>
        <strain evidence="7">CHK181-108</strain>
    </source>
</reference>
<dbReference type="EMBL" id="DVLU01000040">
    <property type="protein sequence ID" value="HIT85187.1"/>
    <property type="molecule type" value="Genomic_DNA"/>
</dbReference>
<organism evidence="7 8">
    <name type="scientific">Candidatus Ornithomonoglobus intestinigallinarum</name>
    <dbReference type="NCBI Taxonomy" id="2840894"/>
    <lineage>
        <taxon>Bacteria</taxon>
        <taxon>Bacillati</taxon>
        <taxon>Bacillota</taxon>
        <taxon>Clostridia</taxon>
        <taxon>Candidatus Ornithomonoglobus</taxon>
    </lineage>
</organism>
<evidence type="ECO:0000259" key="6">
    <source>
        <dbReference type="Pfam" id="PF12637"/>
    </source>
</evidence>